<protein>
    <submittedName>
        <fullName evidence="1">Uncharacterized protein</fullName>
    </submittedName>
</protein>
<dbReference type="Proteomes" id="UP000190092">
    <property type="component" value="Unassembled WGS sequence"/>
</dbReference>
<sequence length="82" mass="9042">MSGKSNRTRTEELFDHFVDRLIDVVKPGAAGTKPVPDAASLNVVRQFLKENNIQADDDKHEGVKTLKKHSLPFAEDPGEGDL</sequence>
<evidence type="ECO:0000313" key="1">
    <source>
        <dbReference type="EMBL" id="SKA17857.1"/>
    </source>
</evidence>
<dbReference type="AlphaFoldDB" id="A0A1T4RPQ5"/>
<dbReference type="RefSeq" id="WP_085935680.1">
    <property type="nucleotide sequence ID" value="NZ_FUWJ01000005.1"/>
</dbReference>
<dbReference type="InterPro" id="IPR024345">
    <property type="entry name" value="DNA_matur_Phage_T7-like"/>
</dbReference>
<evidence type="ECO:0000313" key="2">
    <source>
        <dbReference type="Proteomes" id="UP000190092"/>
    </source>
</evidence>
<accession>A0A1T4RPQ5</accession>
<dbReference type="Pfam" id="PF11123">
    <property type="entry name" value="DNA_Packaging_2"/>
    <property type="match status" value="1"/>
</dbReference>
<dbReference type="STRING" id="225324.SAMN02745126_04010"/>
<keyword evidence="2" id="KW-1185">Reference proteome</keyword>
<gene>
    <name evidence="1" type="ORF">SAMN02745126_04010</name>
</gene>
<dbReference type="OrthoDB" id="5461324at2"/>
<dbReference type="EMBL" id="FUWJ01000005">
    <property type="protein sequence ID" value="SKA17857.1"/>
    <property type="molecule type" value="Genomic_DNA"/>
</dbReference>
<proteinExistence type="predicted"/>
<organism evidence="1 2">
    <name type="scientific">Enhydrobacter aerosaccus</name>
    <dbReference type="NCBI Taxonomy" id="225324"/>
    <lineage>
        <taxon>Bacteria</taxon>
        <taxon>Pseudomonadati</taxon>
        <taxon>Pseudomonadota</taxon>
        <taxon>Alphaproteobacteria</taxon>
        <taxon>Hyphomicrobiales</taxon>
        <taxon>Enhydrobacter</taxon>
    </lineage>
</organism>
<reference evidence="2" key="1">
    <citation type="submission" date="2017-02" db="EMBL/GenBank/DDBJ databases">
        <authorList>
            <person name="Varghese N."/>
            <person name="Submissions S."/>
        </authorList>
    </citation>
    <scope>NUCLEOTIDE SEQUENCE [LARGE SCALE GENOMIC DNA]</scope>
    <source>
        <strain evidence="2">ATCC 27094</strain>
    </source>
</reference>
<name>A0A1T4RPQ5_9HYPH</name>